<feature type="transmembrane region" description="Helical" evidence="2">
    <location>
        <begin position="60"/>
        <end position="82"/>
    </location>
</feature>
<dbReference type="EMBL" id="BSFN01000003">
    <property type="protein sequence ID" value="GLK88521.1"/>
    <property type="molecule type" value="Genomic_DNA"/>
</dbReference>
<evidence type="ECO:0000313" key="4">
    <source>
        <dbReference type="Proteomes" id="UP001143328"/>
    </source>
</evidence>
<dbReference type="Proteomes" id="UP001143328">
    <property type="component" value="Unassembled WGS sequence"/>
</dbReference>
<keyword evidence="2" id="KW-0472">Membrane</keyword>
<evidence type="ECO:0000256" key="1">
    <source>
        <dbReference type="SAM" id="MobiDB-lite"/>
    </source>
</evidence>
<name>A0A9W6K5A6_9PSED</name>
<keyword evidence="4" id="KW-1185">Reference proteome</keyword>
<dbReference type="RefSeq" id="WP_271194867.1">
    <property type="nucleotide sequence ID" value="NZ_BSFN01000003.1"/>
</dbReference>
<keyword evidence="2" id="KW-0812">Transmembrane</keyword>
<feature type="transmembrane region" description="Helical" evidence="2">
    <location>
        <begin position="26"/>
        <end position="48"/>
    </location>
</feature>
<dbReference type="AlphaFoldDB" id="A0A9W6K5A6"/>
<feature type="transmembrane region" description="Helical" evidence="2">
    <location>
        <begin position="281"/>
        <end position="303"/>
    </location>
</feature>
<feature type="transmembrane region" description="Helical" evidence="2">
    <location>
        <begin position="231"/>
        <end position="256"/>
    </location>
</feature>
<proteinExistence type="predicted"/>
<reference evidence="3" key="2">
    <citation type="submission" date="2023-01" db="EMBL/GenBank/DDBJ databases">
        <authorList>
            <person name="Sun Q."/>
            <person name="Evtushenko L."/>
        </authorList>
    </citation>
    <scope>NUCLEOTIDE SEQUENCE</scope>
    <source>
        <strain evidence="3">VKM B-2935</strain>
    </source>
</reference>
<evidence type="ECO:0000313" key="3">
    <source>
        <dbReference type="EMBL" id="GLK88521.1"/>
    </source>
</evidence>
<reference evidence="3" key="1">
    <citation type="journal article" date="2014" name="Int. J. Syst. Evol. Microbiol.">
        <title>Complete genome sequence of Corynebacterium casei LMG S-19264T (=DSM 44701T), isolated from a smear-ripened cheese.</title>
        <authorList>
            <consortium name="US DOE Joint Genome Institute (JGI-PGF)"/>
            <person name="Walter F."/>
            <person name="Albersmeier A."/>
            <person name="Kalinowski J."/>
            <person name="Ruckert C."/>
        </authorList>
    </citation>
    <scope>NUCLEOTIDE SEQUENCE</scope>
    <source>
        <strain evidence="3">VKM B-2935</strain>
    </source>
</reference>
<organism evidence="3 4">
    <name type="scientific">Pseudomonas turukhanskensis</name>
    <dbReference type="NCBI Taxonomy" id="1806536"/>
    <lineage>
        <taxon>Bacteria</taxon>
        <taxon>Pseudomonadati</taxon>
        <taxon>Pseudomonadota</taxon>
        <taxon>Gammaproteobacteria</taxon>
        <taxon>Pseudomonadales</taxon>
        <taxon>Pseudomonadaceae</taxon>
        <taxon>Pseudomonas</taxon>
    </lineage>
</organism>
<feature type="region of interest" description="Disordered" evidence="1">
    <location>
        <begin position="195"/>
        <end position="222"/>
    </location>
</feature>
<protein>
    <submittedName>
        <fullName evidence="3">Uncharacterized protein</fullName>
    </submittedName>
</protein>
<gene>
    <name evidence="3" type="ORF">GCM10017655_15830</name>
</gene>
<keyword evidence="2" id="KW-1133">Transmembrane helix</keyword>
<accession>A0A9W6K5A6</accession>
<evidence type="ECO:0000256" key="2">
    <source>
        <dbReference type="SAM" id="Phobius"/>
    </source>
</evidence>
<comment type="caution">
    <text evidence="3">The sequence shown here is derived from an EMBL/GenBank/DDBJ whole genome shotgun (WGS) entry which is preliminary data.</text>
</comment>
<sequence>MLLGHRFERTAQGDLHIHSYNRAQSIAIVLAGAVSLAAPVAFVVFAFASDIPGQMHPLHLLLIVLALLLIPALAVLMAVYTGTRETLLLSRRDGEGKRRTQNFFGRRERVEAFKIKGPKRLELRRRQHAEHLYTQLWLVMRDGPEHRLTTDTVPVVPGSKRTEVWLRELADYLEVPVPTEVVEMPATVLGVPHQPAPALARQGAPKRTPPKGNGSPAAQEPTEKIGIPGRLLLTLIGAFLAVLELTQVIALVRALFTGQLRFSGMRSSSSSFYWAEQPLTFSLNVLAGVAEVLIIGFIAWRCLRVAVQGWVKRDG</sequence>